<dbReference type="GO" id="GO:0000155">
    <property type="term" value="F:phosphorelay sensor kinase activity"/>
    <property type="evidence" value="ECO:0007669"/>
    <property type="project" value="InterPro"/>
</dbReference>
<dbReference type="GO" id="GO:0005886">
    <property type="term" value="C:plasma membrane"/>
    <property type="evidence" value="ECO:0007669"/>
    <property type="project" value="UniProtKB-SubCell"/>
</dbReference>
<dbReference type="OrthoDB" id="9776552at2"/>
<dbReference type="PROSITE" id="PS50885">
    <property type="entry name" value="HAMP"/>
    <property type="match status" value="1"/>
</dbReference>
<evidence type="ECO:0000256" key="7">
    <source>
        <dbReference type="ARBA" id="ARBA00022777"/>
    </source>
</evidence>
<evidence type="ECO:0000256" key="11">
    <source>
        <dbReference type="ARBA" id="ARBA00023136"/>
    </source>
</evidence>
<evidence type="ECO:0000256" key="6">
    <source>
        <dbReference type="ARBA" id="ARBA00022741"/>
    </source>
</evidence>
<evidence type="ECO:0000256" key="3">
    <source>
        <dbReference type="ARBA" id="ARBA00022553"/>
    </source>
</evidence>
<evidence type="ECO:0000256" key="10">
    <source>
        <dbReference type="ARBA" id="ARBA00023012"/>
    </source>
</evidence>
<keyword evidence="6" id="KW-0547">Nucleotide-binding</keyword>
<feature type="transmembrane region" description="Helical" evidence="12">
    <location>
        <begin position="282"/>
        <end position="301"/>
    </location>
</feature>
<dbReference type="PANTHER" id="PTHR34220">
    <property type="entry name" value="SENSOR HISTIDINE KINASE YPDA"/>
    <property type="match status" value="1"/>
</dbReference>
<dbReference type="InterPro" id="IPR050640">
    <property type="entry name" value="Bact_2-comp_sensor_kinase"/>
</dbReference>
<evidence type="ECO:0000256" key="1">
    <source>
        <dbReference type="ARBA" id="ARBA00004651"/>
    </source>
</evidence>
<dbReference type="Pfam" id="PF02518">
    <property type="entry name" value="HATPase_c"/>
    <property type="match status" value="1"/>
</dbReference>
<reference evidence="14 15" key="1">
    <citation type="submission" date="2017-05" db="EMBL/GenBank/DDBJ databases">
        <title>The Genome Sequence of Enterococcus sp. 8G7_MSG3316.</title>
        <authorList>
            <consortium name="The Broad Institute Genomics Platform"/>
            <consortium name="The Broad Institute Genomic Center for Infectious Diseases"/>
            <person name="Earl A."/>
            <person name="Manson A."/>
            <person name="Schwartman J."/>
            <person name="Gilmore M."/>
            <person name="Abouelleil A."/>
            <person name="Cao P."/>
            <person name="Chapman S."/>
            <person name="Cusick C."/>
            <person name="Shea T."/>
            <person name="Young S."/>
            <person name="Neafsey D."/>
            <person name="Nusbaum C."/>
            <person name="Birren B."/>
        </authorList>
    </citation>
    <scope>NUCLEOTIDE SEQUENCE [LARGE SCALE GENOMIC DNA]</scope>
    <source>
        <strain evidence="14 15">8G7_MSG3316</strain>
    </source>
</reference>
<evidence type="ECO:0000313" key="15">
    <source>
        <dbReference type="Proteomes" id="UP000195043"/>
    </source>
</evidence>
<gene>
    <name evidence="14" type="ORF">A5886_000883</name>
</gene>
<keyword evidence="10" id="KW-0902">Two-component regulatory system</keyword>
<dbReference type="PANTHER" id="PTHR34220:SF11">
    <property type="entry name" value="SENSOR PROTEIN KINASE HPTS"/>
    <property type="match status" value="1"/>
</dbReference>
<proteinExistence type="predicted"/>
<accession>A0A242A437</accession>
<dbReference type="InterPro" id="IPR010559">
    <property type="entry name" value="Sig_transdc_His_kin_internal"/>
</dbReference>
<dbReference type="Proteomes" id="UP000195043">
    <property type="component" value="Unassembled WGS sequence"/>
</dbReference>
<evidence type="ECO:0000313" key="14">
    <source>
        <dbReference type="EMBL" id="OTN75807.1"/>
    </source>
</evidence>
<dbReference type="InterPro" id="IPR003660">
    <property type="entry name" value="HAMP_dom"/>
</dbReference>
<keyword evidence="4" id="KW-0808">Transferase</keyword>
<keyword evidence="9 12" id="KW-1133">Transmembrane helix</keyword>
<keyword evidence="3" id="KW-0597">Phosphoprotein</keyword>
<dbReference type="CDD" id="cd06225">
    <property type="entry name" value="HAMP"/>
    <property type="match status" value="1"/>
</dbReference>
<name>A0A242A437_9ENTE</name>
<sequence>MKWTNWIKKNELFSRIFLFVVVGVISVCLLTVLVIYSRSKDAYVASYQSSNTLLLEKIQEDYERLNDNINRIFEIVDESKAVENYLKGELNQGRTILELNEQLQDTRSLFQDIPSNLVLIGVNGRTFFQNDAVRNQSVDAFLSSSFAQEINDNPAISQYYFLDQGMSTSTAEYPGLMYVRKLIKNDTIFGYALIFLKEVDFASIYQQLLDTSLHSIYIVNSDNEILSTSKKNYLGEAFNQSLVAEKPAISVNQLSLYSYQFTLYDVLDESHLVRNMRLIQPAVLISLFSILLFSLFAFWFIRKITHPIYQLIDKIPAVTQGDFSEQVTLSGTYETRELGRAYNLMLEDLASYVDHLMVTEAEKRKFEIRSLQMQIQPHFVYNTLTAIKFLIWQNEQEKATQAIDSFVQLLRHTFKREEIVPFNDELAIVAEYFILMNVRYGERIQSSIFSDEGTEEILVPKMILQPIIENAYLHAFPAEDTGYIQIFSRITKAGLVIEIIDNGVGFTEADTQHKQHQFDHYSGIGLDNIDQRIKLLYGPSFGLTVHSSLNEGTTVVLLLPITRMTDSESFDKKKAE</sequence>
<keyword evidence="15" id="KW-1185">Reference proteome</keyword>
<keyword evidence="7" id="KW-0418">Kinase</keyword>
<dbReference type="EMBL" id="NGKU01000001">
    <property type="protein sequence ID" value="OTN75807.1"/>
    <property type="molecule type" value="Genomic_DNA"/>
</dbReference>
<dbReference type="Pfam" id="PF06580">
    <property type="entry name" value="His_kinase"/>
    <property type="match status" value="1"/>
</dbReference>
<evidence type="ECO:0000256" key="9">
    <source>
        <dbReference type="ARBA" id="ARBA00022989"/>
    </source>
</evidence>
<feature type="transmembrane region" description="Helical" evidence="12">
    <location>
        <begin position="12"/>
        <end position="36"/>
    </location>
</feature>
<protein>
    <recommendedName>
        <fullName evidence="13">HAMP domain-containing protein</fullName>
    </recommendedName>
</protein>
<organism evidence="14 15">
    <name type="scientific">Candidatus Enterococcus testudinis</name>
    <dbReference type="NCBI Taxonomy" id="1834191"/>
    <lineage>
        <taxon>Bacteria</taxon>
        <taxon>Bacillati</taxon>
        <taxon>Bacillota</taxon>
        <taxon>Bacilli</taxon>
        <taxon>Lactobacillales</taxon>
        <taxon>Enterococcaceae</taxon>
        <taxon>Enterococcus</taxon>
    </lineage>
</organism>
<keyword evidence="11 12" id="KW-0472">Membrane</keyword>
<dbReference type="InterPro" id="IPR036890">
    <property type="entry name" value="HATPase_C_sf"/>
</dbReference>
<keyword evidence="5 12" id="KW-0812">Transmembrane</keyword>
<keyword evidence="8" id="KW-0067">ATP-binding</keyword>
<keyword evidence="2" id="KW-1003">Cell membrane</keyword>
<evidence type="ECO:0000256" key="8">
    <source>
        <dbReference type="ARBA" id="ARBA00022840"/>
    </source>
</evidence>
<dbReference type="GO" id="GO:0005524">
    <property type="term" value="F:ATP binding"/>
    <property type="evidence" value="ECO:0007669"/>
    <property type="project" value="UniProtKB-KW"/>
</dbReference>
<dbReference type="Gene3D" id="6.10.340.10">
    <property type="match status" value="1"/>
</dbReference>
<evidence type="ECO:0000259" key="13">
    <source>
        <dbReference type="PROSITE" id="PS50885"/>
    </source>
</evidence>
<dbReference type="AlphaFoldDB" id="A0A242A437"/>
<comment type="caution">
    <text evidence="14">The sequence shown here is derived from an EMBL/GenBank/DDBJ whole genome shotgun (WGS) entry which is preliminary data.</text>
</comment>
<dbReference type="SMART" id="SM00304">
    <property type="entry name" value="HAMP"/>
    <property type="match status" value="1"/>
</dbReference>
<dbReference type="SUPFAM" id="SSF158472">
    <property type="entry name" value="HAMP domain-like"/>
    <property type="match status" value="1"/>
</dbReference>
<comment type="subcellular location">
    <subcellularLocation>
        <location evidence="1">Cell membrane</location>
        <topology evidence="1">Multi-pass membrane protein</topology>
    </subcellularLocation>
</comment>
<evidence type="ECO:0000256" key="4">
    <source>
        <dbReference type="ARBA" id="ARBA00022679"/>
    </source>
</evidence>
<dbReference type="SUPFAM" id="SSF55874">
    <property type="entry name" value="ATPase domain of HSP90 chaperone/DNA topoisomerase II/histidine kinase"/>
    <property type="match status" value="1"/>
</dbReference>
<evidence type="ECO:0000256" key="5">
    <source>
        <dbReference type="ARBA" id="ARBA00022692"/>
    </source>
</evidence>
<dbReference type="RefSeq" id="WP_086273827.1">
    <property type="nucleotide sequence ID" value="NZ_NGKU01000001.1"/>
</dbReference>
<feature type="domain" description="HAMP" evidence="13">
    <location>
        <begin position="302"/>
        <end position="354"/>
    </location>
</feature>
<dbReference type="InterPro" id="IPR003594">
    <property type="entry name" value="HATPase_dom"/>
</dbReference>
<dbReference type="Gene3D" id="3.30.565.10">
    <property type="entry name" value="Histidine kinase-like ATPase, C-terminal domain"/>
    <property type="match status" value="1"/>
</dbReference>
<evidence type="ECO:0000256" key="2">
    <source>
        <dbReference type="ARBA" id="ARBA00022475"/>
    </source>
</evidence>
<dbReference type="STRING" id="1834191.A5886_000883"/>
<evidence type="ECO:0000256" key="12">
    <source>
        <dbReference type="SAM" id="Phobius"/>
    </source>
</evidence>
<dbReference type="Pfam" id="PF00672">
    <property type="entry name" value="HAMP"/>
    <property type="match status" value="1"/>
</dbReference>